<keyword evidence="1" id="KW-0472">Membrane</keyword>
<comment type="caution">
    <text evidence="2">The sequence shown here is derived from an EMBL/GenBank/DDBJ whole genome shotgun (WGS) entry which is preliminary data.</text>
</comment>
<dbReference type="Proteomes" id="UP000236197">
    <property type="component" value="Unassembled WGS sequence"/>
</dbReference>
<evidence type="ECO:0000313" key="3">
    <source>
        <dbReference type="Proteomes" id="UP000236197"/>
    </source>
</evidence>
<dbReference type="EMBL" id="PPEK01000006">
    <property type="protein sequence ID" value="PNV67717.1"/>
    <property type="molecule type" value="Genomic_DNA"/>
</dbReference>
<protein>
    <recommendedName>
        <fullName evidence="4">DUF1097 domain-containing protein</fullName>
    </recommendedName>
</protein>
<feature type="transmembrane region" description="Helical" evidence="1">
    <location>
        <begin position="27"/>
        <end position="51"/>
    </location>
</feature>
<sequence length="215" mass="23243">MQAGAFREGDKEETMAEEKTEGTLGQLLILATILGIALPLCNAVAVLLGLAGENPMMTLWPGYLPLLLFMIGQERTFRDFLNIVASGLVGIVTAVVSLLLIHVCAGSMPELAAMFIGTFACIFVFSIFKEILPTFFNNYGFLYFLVSSTILASNFDFSLALTWGASTIITTAVYTTVTFGAIALILKVKAMAMMMKKKEDLTESELQVVLEAAGQ</sequence>
<name>A0A2K2UBL2_9ACTN</name>
<feature type="transmembrane region" description="Helical" evidence="1">
    <location>
        <begin position="80"/>
        <end position="105"/>
    </location>
</feature>
<feature type="transmembrane region" description="Helical" evidence="1">
    <location>
        <begin position="57"/>
        <end position="73"/>
    </location>
</feature>
<gene>
    <name evidence="2" type="ORF">C2L71_06670</name>
</gene>
<feature type="transmembrane region" description="Helical" evidence="1">
    <location>
        <begin position="167"/>
        <end position="188"/>
    </location>
</feature>
<evidence type="ECO:0000313" key="2">
    <source>
        <dbReference type="EMBL" id="PNV67717.1"/>
    </source>
</evidence>
<dbReference type="AlphaFoldDB" id="A0A2K2UBL2"/>
<organism evidence="2 3">
    <name type="scientific">Enteroscipio rubneri</name>
    <dbReference type="NCBI Taxonomy" id="2070686"/>
    <lineage>
        <taxon>Bacteria</taxon>
        <taxon>Bacillati</taxon>
        <taxon>Actinomycetota</taxon>
        <taxon>Coriobacteriia</taxon>
        <taxon>Eggerthellales</taxon>
        <taxon>Eggerthellaceae</taxon>
        <taxon>Enteroscipio</taxon>
    </lineage>
</organism>
<accession>A0A2K2UBL2</accession>
<reference evidence="3" key="1">
    <citation type="submission" date="2018-01" db="EMBL/GenBank/DDBJ databases">
        <title>Rubneribacter badeniensis gen. nov., sp. nov., and Colonibacter rubneri, gen. nov., sp. nov., WGS of new members of the Eggerthellaceae.</title>
        <authorList>
            <person name="Danylec N."/>
            <person name="Stoll D.A."/>
            <person name="Doetsch A."/>
            <person name="Kulling S.E."/>
            <person name="Huch M."/>
        </authorList>
    </citation>
    <scope>NUCLEOTIDE SEQUENCE [LARGE SCALE GENOMIC DNA]</scope>
    <source>
        <strain evidence="3">ResAG-96</strain>
    </source>
</reference>
<keyword evidence="3" id="KW-1185">Reference proteome</keyword>
<keyword evidence="1" id="KW-0812">Transmembrane</keyword>
<feature type="transmembrane region" description="Helical" evidence="1">
    <location>
        <begin position="140"/>
        <end position="161"/>
    </location>
</feature>
<keyword evidence="1" id="KW-1133">Transmembrane helix</keyword>
<evidence type="ECO:0008006" key="4">
    <source>
        <dbReference type="Google" id="ProtNLM"/>
    </source>
</evidence>
<proteinExistence type="predicted"/>
<feature type="transmembrane region" description="Helical" evidence="1">
    <location>
        <begin position="111"/>
        <end position="128"/>
    </location>
</feature>
<evidence type="ECO:0000256" key="1">
    <source>
        <dbReference type="SAM" id="Phobius"/>
    </source>
</evidence>